<dbReference type="EMBL" id="SPLM01000112">
    <property type="protein sequence ID" value="TMW58272.1"/>
    <property type="molecule type" value="Genomic_DNA"/>
</dbReference>
<dbReference type="Proteomes" id="UP000794436">
    <property type="component" value="Unassembled WGS sequence"/>
</dbReference>
<dbReference type="PANTHER" id="PTHR35796:SF3">
    <property type="entry name" value="BHLH DOMAIN-CONTAINING PROTEIN"/>
    <property type="match status" value="1"/>
</dbReference>
<dbReference type="AlphaFoldDB" id="A0A8K1C972"/>
<name>A0A8K1C972_PYTOL</name>
<feature type="compositionally biased region" description="Low complexity" evidence="1">
    <location>
        <begin position="58"/>
        <end position="85"/>
    </location>
</feature>
<dbReference type="PANTHER" id="PTHR35796">
    <property type="entry name" value="HYPOTHETICAL CYTOSOLIC PROTEIN"/>
    <property type="match status" value="1"/>
</dbReference>
<feature type="region of interest" description="Disordered" evidence="1">
    <location>
        <begin position="54"/>
        <end position="102"/>
    </location>
</feature>
<sequence>MTTLAEDLALFNADITHEETLTVALAMIDELDFDSLTQTLAESNEFLAQSELLLTGGSSDPSSPSSPATSFTTSSSSPSDASASKSLDEADAQVCRPKRQHTRREQLIELRSTVDQLETKLEELLESKRSPHDELWKAIVTTQLVERQRAELENLRLRWMMNENLSATRHLKQVLFRKRPTPYPEEPTSTQKRARARKGISRLEDPAIENELMNLVDTMYADVDKLLSSGKLRDASDARCRISERRADEVTGAALLEAVDSRVYPFEYHATAGIMWQMFVELVGLSDTAPQERIDEGDNMVTRLYDQEVDLAMWHGQFRVKVVGRRIVEADRIIHIACMLMDPVELGGKQVDGLCIRRRIIDVIEPAPIYQAATPATLKRTYVVVEPGVYDAQLPDSEQREGVGMLTKFALMSGKAKCNEKHQDLENRLVDSLGKMTLTENEQGTEQNV</sequence>
<evidence type="ECO:0000313" key="3">
    <source>
        <dbReference type="Proteomes" id="UP000794436"/>
    </source>
</evidence>
<protein>
    <submittedName>
        <fullName evidence="2">Uncharacterized protein</fullName>
    </submittedName>
</protein>
<evidence type="ECO:0000313" key="2">
    <source>
        <dbReference type="EMBL" id="TMW58272.1"/>
    </source>
</evidence>
<comment type="caution">
    <text evidence="2">The sequence shown here is derived from an EMBL/GenBank/DDBJ whole genome shotgun (WGS) entry which is preliminary data.</text>
</comment>
<accession>A0A8K1C972</accession>
<proteinExistence type="predicted"/>
<keyword evidence="3" id="KW-1185">Reference proteome</keyword>
<organism evidence="2 3">
    <name type="scientific">Pythium oligandrum</name>
    <name type="common">Mycoparasitic fungus</name>
    <dbReference type="NCBI Taxonomy" id="41045"/>
    <lineage>
        <taxon>Eukaryota</taxon>
        <taxon>Sar</taxon>
        <taxon>Stramenopiles</taxon>
        <taxon>Oomycota</taxon>
        <taxon>Peronosporomycetes</taxon>
        <taxon>Pythiales</taxon>
        <taxon>Pythiaceae</taxon>
        <taxon>Pythium</taxon>
    </lineage>
</organism>
<gene>
    <name evidence="2" type="ORF">Poli38472_011860</name>
</gene>
<reference evidence="2" key="1">
    <citation type="submission" date="2019-03" db="EMBL/GenBank/DDBJ databases">
        <title>Long read genome sequence of the mycoparasitic Pythium oligandrum ATCC 38472 isolated from sugarbeet rhizosphere.</title>
        <authorList>
            <person name="Gaulin E."/>
        </authorList>
    </citation>
    <scope>NUCLEOTIDE SEQUENCE</scope>
    <source>
        <strain evidence="2">ATCC 38472_TT</strain>
    </source>
</reference>
<evidence type="ECO:0000256" key="1">
    <source>
        <dbReference type="SAM" id="MobiDB-lite"/>
    </source>
</evidence>